<dbReference type="GeneID" id="68850961"/>
<dbReference type="InterPro" id="IPR002081">
    <property type="entry name" value="Cryptochrome/DNA_photolyase_1"/>
</dbReference>
<dbReference type="InterPro" id="IPR006050">
    <property type="entry name" value="DNA_photolyase_N"/>
</dbReference>
<dbReference type="KEGG" id="hds:HSR122_0286"/>
<dbReference type="Gene3D" id="3.40.50.620">
    <property type="entry name" value="HUPs"/>
    <property type="match status" value="1"/>
</dbReference>
<dbReference type="SUPFAM" id="SSF52425">
    <property type="entry name" value="Cryptochrome/photolyase, N-terminal domain"/>
    <property type="match status" value="1"/>
</dbReference>
<dbReference type="RefSeq" id="WP_229110889.1">
    <property type="nucleotide sequence ID" value="NZ_CP064788.1"/>
</dbReference>
<proteinExistence type="predicted"/>
<sequence length="81" mass="8965">MSDIVVWHRADLRSVDNPALAAAAEDGTPAPVFVFDPQFYGSDGLACDARLRFVHESLRDLRRQYRDRGGDLALLHGDPGK</sequence>
<dbReference type="GO" id="GO:0003677">
    <property type="term" value="F:DNA binding"/>
    <property type="evidence" value="ECO:0007669"/>
    <property type="project" value="TreeGrafter"/>
</dbReference>
<dbReference type="PROSITE" id="PS51645">
    <property type="entry name" value="PHR_CRY_ALPHA_BETA"/>
    <property type="match status" value="1"/>
</dbReference>
<dbReference type="AlphaFoldDB" id="A0A897N9L0"/>
<dbReference type="GO" id="GO:0003904">
    <property type="term" value="F:deoxyribodipyrimidine photo-lyase activity"/>
    <property type="evidence" value="ECO:0007669"/>
    <property type="project" value="TreeGrafter"/>
</dbReference>
<gene>
    <name evidence="2" type="primary">phrB</name>
    <name evidence="2" type="ORF">HSR122_0286</name>
</gene>
<organism evidence="2 3">
    <name type="scientific">Halapricum desulfuricans</name>
    <dbReference type="NCBI Taxonomy" id="2841257"/>
    <lineage>
        <taxon>Archaea</taxon>
        <taxon>Methanobacteriati</taxon>
        <taxon>Methanobacteriota</taxon>
        <taxon>Stenosarchaea group</taxon>
        <taxon>Halobacteria</taxon>
        <taxon>Halobacteriales</taxon>
        <taxon>Haloarculaceae</taxon>
        <taxon>Halapricum</taxon>
    </lineage>
</organism>
<dbReference type="PANTHER" id="PTHR11455:SF9">
    <property type="entry name" value="CRYPTOCHROME CIRCADIAN CLOCK 5 ISOFORM X1"/>
    <property type="match status" value="1"/>
</dbReference>
<evidence type="ECO:0000313" key="2">
    <source>
        <dbReference type="EMBL" id="QSG07699.1"/>
    </source>
</evidence>
<accession>A0A897N9L0</accession>
<dbReference type="InterPro" id="IPR014729">
    <property type="entry name" value="Rossmann-like_a/b/a_fold"/>
</dbReference>
<dbReference type="GO" id="GO:0071949">
    <property type="term" value="F:FAD binding"/>
    <property type="evidence" value="ECO:0007669"/>
    <property type="project" value="TreeGrafter"/>
</dbReference>
<dbReference type="Proteomes" id="UP000662973">
    <property type="component" value="Chromosome"/>
</dbReference>
<evidence type="ECO:0000259" key="1">
    <source>
        <dbReference type="PROSITE" id="PS51645"/>
    </source>
</evidence>
<reference evidence="2 3" key="1">
    <citation type="submission" date="2020-11" db="EMBL/GenBank/DDBJ databases">
        <title>Carbohydrate-dependent, anaerobic sulfur respiration: A novel catabolism in halophilic archaea.</title>
        <authorList>
            <person name="Sorokin D.Y."/>
            <person name="Messina E."/>
            <person name="Smedile F."/>
            <person name="La Cono V."/>
            <person name="Hallsworth J.E."/>
            <person name="Yakimov M.M."/>
        </authorList>
    </citation>
    <scope>NUCLEOTIDE SEQUENCE [LARGE SCALE GENOMIC DNA]</scope>
    <source>
        <strain evidence="2 3">HSR12-2</strain>
    </source>
</reference>
<keyword evidence="3" id="KW-1185">Reference proteome</keyword>
<dbReference type="InterPro" id="IPR036155">
    <property type="entry name" value="Crypto/Photolyase_N_sf"/>
</dbReference>
<feature type="domain" description="Photolyase/cryptochrome alpha/beta" evidence="1">
    <location>
        <begin position="2"/>
        <end position="81"/>
    </location>
</feature>
<dbReference type="Pfam" id="PF00875">
    <property type="entry name" value="DNA_photolyase"/>
    <property type="match status" value="1"/>
</dbReference>
<name>A0A897N9L0_9EURY</name>
<protein>
    <submittedName>
        <fullName evidence="2">Deoxyribodipyrimidine photolyase</fullName>
    </submittedName>
</protein>
<dbReference type="PANTHER" id="PTHR11455">
    <property type="entry name" value="CRYPTOCHROME"/>
    <property type="match status" value="1"/>
</dbReference>
<keyword evidence="2" id="KW-0456">Lyase</keyword>
<dbReference type="EMBL" id="CP064788">
    <property type="protein sequence ID" value="QSG07699.1"/>
    <property type="molecule type" value="Genomic_DNA"/>
</dbReference>
<evidence type="ECO:0000313" key="3">
    <source>
        <dbReference type="Proteomes" id="UP000662973"/>
    </source>
</evidence>